<gene>
    <name evidence="1" type="ORF">EC580_002635</name>
</gene>
<dbReference type="EMBL" id="CP127527">
    <property type="protein sequence ID" value="XRI77595.1"/>
    <property type="molecule type" value="Genomic_DNA"/>
</dbReference>
<protein>
    <submittedName>
        <fullName evidence="1">Uncharacterized protein</fullName>
    </submittedName>
</protein>
<reference evidence="1 2" key="1">
    <citation type="journal article" date="2019" name="Int. J. Syst. Evol. Microbiol.">
        <title>Acidithiobacillus sulfuriphilus sp. nov.: an extremely acidophilic sulfur-oxidizing chemolithotroph isolated from a neutral pH environment.</title>
        <authorList>
            <person name="Falagan C."/>
            <person name="Moya-Beltran A."/>
            <person name="Castro M."/>
            <person name="Quatrini R."/>
            <person name="Johnson D.B."/>
        </authorList>
    </citation>
    <scope>NUCLEOTIDE SEQUENCE [LARGE SCALE GENOMIC DNA]</scope>
    <source>
        <strain evidence="1 2">CJ-2</strain>
    </source>
</reference>
<evidence type="ECO:0000313" key="2">
    <source>
        <dbReference type="Proteomes" id="UP000271650"/>
    </source>
</evidence>
<keyword evidence="2" id="KW-1185">Reference proteome</keyword>
<organism evidence="1 2">
    <name type="scientific">Acidithiobacillus sulfuriphilus</name>
    <dbReference type="NCBI Taxonomy" id="1867749"/>
    <lineage>
        <taxon>Bacteria</taxon>
        <taxon>Pseudomonadati</taxon>
        <taxon>Pseudomonadota</taxon>
        <taxon>Acidithiobacillia</taxon>
        <taxon>Acidithiobacillales</taxon>
        <taxon>Acidithiobacillaceae</taxon>
        <taxon>Acidithiobacillus</taxon>
    </lineage>
</organism>
<dbReference type="Proteomes" id="UP000271650">
    <property type="component" value="Chromosome"/>
</dbReference>
<name>A0ACD5HRM6_9PROT</name>
<accession>A0ACD5HRM6</accession>
<evidence type="ECO:0000313" key="1">
    <source>
        <dbReference type="EMBL" id="XRI77595.1"/>
    </source>
</evidence>
<sequence>MNQQAIRWDVDRTLAATEDAHQLAFNPAFASAGGRHLNHAFA</sequence>
<proteinExistence type="predicted"/>